<keyword evidence="3 6" id="KW-0812">Transmembrane</keyword>
<evidence type="ECO:0000256" key="4">
    <source>
        <dbReference type="ARBA" id="ARBA00022989"/>
    </source>
</evidence>
<keyword evidence="4 6" id="KW-1133">Transmembrane helix</keyword>
<dbReference type="GO" id="GO:0015081">
    <property type="term" value="F:sodium ion transmembrane transporter activity"/>
    <property type="evidence" value="ECO:0007669"/>
    <property type="project" value="InterPro"/>
</dbReference>
<dbReference type="GO" id="GO:0036376">
    <property type="term" value="P:sodium ion export across plasma membrane"/>
    <property type="evidence" value="ECO:0007669"/>
    <property type="project" value="InterPro"/>
</dbReference>
<dbReference type="EMBL" id="JACHEN010000034">
    <property type="protein sequence ID" value="MBB6218144.1"/>
    <property type="molecule type" value="Genomic_DNA"/>
</dbReference>
<gene>
    <name evidence="7" type="ORF">HNQ80_004284</name>
</gene>
<feature type="transmembrane region" description="Helical" evidence="6">
    <location>
        <begin position="12"/>
        <end position="36"/>
    </location>
</feature>
<evidence type="ECO:0000256" key="3">
    <source>
        <dbReference type="ARBA" id="ARBA00022692"/>
    </source>
</evidence>
<evidence type="ECO:0000256" key="2">
    <source>
        <dbReference type="ARBA" id="ARBA00022475"/>
    </source>
</evidence>
<dbReference type="Pfam" id="PF04277">
    <property type="entry name" value="OAD_gamma"/>
    <property type="match status" value="1"/>
</dbReference>
<dbReference type="GO" id="GO:0005886">
    <property type="term" value="C:plasma membrane"/>
    <property type="evidence" value="ECO:0007669"/>
    <property type="project" value="UniProtKB-SubCell"/>
</dbReference>
<keyword evidence="2" id="KW-1003">Cell membrane</keyword>
<evidence type="ECO:0000256" key="5">
    <source>
        <dbReference type="ARBA" id="ARBA00023136"/>
    </source>
</evidence>
<dbReference type="NCBIfam" id="TIGR01195">
    <property type="entry name" value="oadG_fam"/>
    <property type="match status" value="1"/>
</dbReference>
<keyword evidence="8" id="KW-1185">Reference proteome</keyword>
<organism evidence="7 8">
    <name type="scientific">Anaerosolibacter carboniphilus</name>
    <dbReference type="NCBI Taxonomy" id="1417629"/>
    <lineage>
        <taxon>Bacteria</taxon>
        <taxon>Bacillati</taxon>
        <taxon>Bacillota</taxon>
        <taxon>Clostridia</taxon>
        <taxon>Peptostreptococcales</taxon>
        <taxon>Thermotaleaceae</taxon>
        <taxon>Anaerosolibacter</taxon>
    </lineage>
</organism>
<protein>
    <submittedName>
        <fullName evidence="7">Sodium pump decarboxylase gamma subunit</fullName>
    </submittedName>
</protein>
<dbReference type="InterPro" id="IPR005899">
    <property type="entry name" value="Na_pump_deCOase"/>
</dbReference>
<reference evidence="7 8" key="1">
    <citation type="submission" date="2020-08" db="EMBL/GenBank/DDBJ databases">
        <title>Genomic Encyclopedia of Type Strains, Phase IV (KMG-IV): sequencing the most valuable type-strain genomes for metagenomic binning, comparative biology and taxonomic classification.</title>
        <authorList>
            <person name="Goeker M."/>
        </authorList>
    </citation>
    <scope>NUCLEOTIDE SEQUENCE [LARGE SCALE GENOMIC DNA]</scope>
    <source>
        <strain evidence="7 8">DSM 103526</strain>
    </source>
</reference>
<dbReference type="RefSeq" id="WP_184312642.1">
    <property type="nucleotide sequence ID" value="NZ_JACHEN010000034.1"/>
</dbReference>
<comment type="subcellular location">
    <subcellularLocation>
        <location evidence="1">Cell membrane</location>
    </subcellularLocation>
</comment>
<keyword evidence="5 6" id="KW-0472">Membrane</keyword>
<name>A0A841KWY4_9FIRM</name>
<comment type="caution">
    <text evidence="7">The sequence shown here is derived from an EMBL/GenBank/DDBJ whole genome shotgun (WGS) entry which is preliminary data.</text>
</comment>
<evidence type="ECO:0000313" key="7">
    <source>
        <dbReference type="EMBL" id="MBB6218144.1"/>
    </source>
</evidence>
<sequence>MFGETISFGEGLIVTGLGMGVTFVTLIALSFLLDLLRMLFYKEPQKAPVQVVESAPVVEETVEEGNEEELIAVISAAVAASLQTSTHNIIVRNIVRVGDQSPTWNRLGKVEQMGSRF</sequence>
<accession>A0A841KWY4</accession>
<dbReference type="Proteomes" id="UP000579281">
    <property type="component" value="Unassembled WGS sequence"/>
</dbReference>
<proteinExistence type="predicted"/>
<dbReference type="AlphaFoldDB" id="A0A841KWY4"/>
<evidence type="ECO:0000256" key="6">
    <source>
        <dbReference type="SAM" id="Phobius"/>
    </source>
</evidence>
<evidence type="ECO:0000256" key="1">
    <source>
        <dbReference type="ARBA" id="ARBA00004236"/>
    </source>
</evidence>
<evidence type="ECO:0000313" key="8">
    <source>
        <dbReference type="Proteomes" id="UP000579281"/>
    </source>
</evidence>